<dbReference type="Proteomes" id="UP000027586">
    <property type="component" value="Unassembled WGS sequence"/>
</dbReference>
<dbReference type="EMBL" id="CBTN010000031">
    <property type="protein sequence ID" value="CDH55638.1"/>
    <property type="molecule type" value="Genomic_DNA"/>
</dbReference>
<dbReference type="AlphaFoldDB" id="A0A068RZT3"/>
<feature type="region of interest" description="Disordered" evidence="1">
    <location>
        <begin position="53"/>
        <end position="90"/>
    </location>
</feature>
<accession>A0A068RZT3</accession>
<evidence type="ECO:0000256" key="1">
    <source>
        <dbReference type="SAM" id="MobiDB-lite"/>
    </source>
</evidence>
<dbReference type="VEuPathDB" id="FungiDB:LCOR_06759.1"/>
<evidence type="ECO:0000313" key="3">
    <source>
        <dbReference type="Proteomes" id="UP000027586"/>
    </source>
</evidence>
<dbReference type="OrthoDB" id="2235961at2759"/>
<comment type="caution">
    <text evidence="2">The sequence shown here is derived from an EMBL/GenBank/DDBJ whole genome shotgun (WGS) entry which is preliminary data.</text>
</comment>
<proteinExistence type="predicted"/>
<protein>
    <submittedName>
        <fullName evidence="2">Uncharacterized protein</fullName>
    </submittedName>
</protein>
<gene>
    <name evidence="2" type="ORF">LCOR_06759.1</name>
</gene>
<evidence type="ECO:0000313" key="2">
    <source>
        <dbReference type="EMBL" id="CDH55638.1"/>
    </source>
</evidence>
<reference evidence="2" key="1">
    <citation type="submission" date="2013-08" db="EMBL/GenBank/DDBJ databases">
        <title>Gene expansion shapes genome architecture in the human pathogen Lichtheimia corymbifera: an evolutionary genomics analysis in the ancient terrestrial Mucorales (Mucoromycotina).</title>
        <authorList>
            <person name="Schwartze V.U."/>
            <person name="Winter S."/>
            <person name="Shelest E."/>
            <person name="Marcet-Houben M."/>
            <person name="Horn F."/>
            <person name="Wehner S."/>
            <person name="Hoffmann K."/>
            <person name="Riege K."/>
            <person name="Sammeth M."/>
            <person name="Nowrousian M."/>
            <person name="Valiante V."/>
            <person name="Linde J."/>
            <person name="Jacobsen I.D."/>
            <person name="Marz M."/>
            <person name="Brakhage A.A."/>
            <person name="Gabaldon T."/>
            <person name="Bocker S."/>
            <person name="Voigt K."/>
        </authorList>
    </citation>
    <scope>NUCLEOTIDE SEQUENCE [LARGE SCALE GENOMIC DNA]</scope>
    <source>
        <strain evidence="2">FSU 9682</strain>
    </source>
</reference>
<organism evidence="2 3">
    <name type="scientific">Lichtheimia corymbifera JMRC:FSU:9682</name>
    <dbReference type="NCBI Taxonomy" id="1263082"/>
    <lineage>
        <taxon>Eukaryota</taxon>
        <taxon>Fungi</taxon>
        <taxon>Fungi incertae sedis</taxon>
        <taxon>Mucoromycota</taxon>
        <taxon>Mucoromycotina</taxon>
        <taxon>Mucoromycetes</taxon>
        <taxon>Mucorales</taxon>
        <taxon>Lichtheimiaceae</taxon>
        <taxon>Lichtheimia</taxon>
    </lineage>
</organism>
<keyword evidence="3" id="KW-1185">Reference proteome</keyword>
<name>A0A068RZT3_9FUNG</name>
<sequence length="109" mass="12301">MFFQASYFMAANRRVVFALRAPSTTATTTTTAAAAKKNKKSVRFSGVDTVRYTHSPSEYDRSTRRPTRPLRIDTQLGTNGPRFFTRLSTNYGRPTSMAEEERTFLCATC</sequence>